<proteinExistence type="predicted"/>
<sequence length="141" mass="14277">MKSEMSSINTGLAAFRSPPPNLPQSMTSTPSRLGLGGRKASLNRVRESPGDESTESSQENLVTYGTPGSALGSALGSLDELDTSAVIDTNAAPGGKSLTYGGSALGSLDELDTSAVIDTNAAPVGNSILYIDDLSKKGSKG</sequence>
<gene>
    <name evidence="3" type="primary">LOC103523454</name>
</gene>
<evidence type="ECO:0000313" key="3">
    <source>
        <dbReference type="RefSeq" id="XP_008486717.2"/>
    </source>
</evidence>
<protein>
    <submittedName>
        <fullName evidence="3">Uncharacterized protein LOC103523454</fullName>
    </submittedName>
</protein>
<dbReference type="Proteomes" id="UP000079169">
    <property type="component" value="Unplaced"/>
</dbReference>
<dbReference type="AlphaFoldDB" id="A0A1S3DSC5"/>
<feature type="region of interest" description="Disordered" evidence="1">
    <location>
        <begin position="1"/>
        <end position="67"/>
    </location>
</feature>
<evidence type="ECO:0000313" key="2">
    <source>
        <dbReference type="Proteomes" id="UP000079169"/>
    </source>
</evidence>
<keyword evidence="2" id="KW-1185">Reference proteome</keyword>
<dbReference type="RefSeq" id="XP_008486717.2">
    <property type="nucleotide sequence ID" value="XM_008488495.3"/>
</dbReference>
<organism evidence="2 3">
    <name type="scientific">Diaphorina citri</name>
    <name type="common">Asian citrus psyllid</name>
    <dbReference type="NCBI Taxonomy" id="121845"/>
    <lineage>
        <taxon>Eukaryota</taxon>
        <taxon>Metazoa</taxon>
        <taxon>Ecdysozoa</taxon>
        <taxon>Arthropoda</taxon>
        <taxon>Hexapoda</taxon>
        <taxon>Insecta</taxon>
        <taxon>Pterygota</taxon>
        <taxon>Neoptera</taxon>
        <taxon>Paraneoptera</taxon>
        <taxon>Hemiptera</taxon>
        <taxon>Sternorrhyncha</taxon>
        <taxon>Psylloidea</taxon>
        <taxon>Psyllidae</taxon>
        <taxon>Diaphorininae</taxon>
        <taxon>Diaphorina</taxon>
    </lineage>
</organism>
<dbReference type="GeneID" id="103523454"/>
<dbReference type="PaxDb" id="121845-A0A1S3DSC5"/>
<name>A0A1S3DSC5_DIACI</name>
<accession>A0A1S3DSC5</accession>
<dbReference type="KEGG" id="dci:103523454"/>
<reference evidence="3" key="1">
    <citation type="submission" date="2025-08" db="UniProtKB">
        <authorList>
            <consortium name="RefSeq"/>
        </authorList>
    </citation>
    <scope>IDENTIFICATION</scope>
</reference>
<evidence type="ECO:0000256" key="1">
    <source>
        <dbReference type="SAM" id="MobiDB-lite"/>
    </source>
</evidence>
<feature type="compositionally biased region" description="Polar residues" evidence="1">
    <location>
        <begin position="1"/>
        <end position="10"/>
    </location>
</feature>